<organism evidence="2 3">
    <name type="scientific">Helicobacter bilis</name>
    <dbReference type="NCBI Taxonomy" id="37372"/>
    <lineage>
        <taxon>Bacteria</taxon>
        <taxon>Pseudomonadati</taxon>
        <taxon>Campylobacterota</taxon>
        <taxon>Epsilonproteobacteria</taxon>
        <taxon>Campylobacterales</taxon>
        <taxon>Helicobacteraceae</taxon>
        <taxon>Helicobacter</taxon>
    </lineage>
</organism>
<accession>A0A1Q2LFU1</accession>
<dbReference type="InterPro" id="IPR004919">
    <property type="entry name" value="GmrSD_N"/>
</dbReference>
<dbReference type="KEGG" id="hbl:XJ32_03390"/>
<proteinExistence type="predicted"/>
<gene>
    <name evidence="2" type="ORF">XJ32_03390</name>
</gene>
<sequence length="86" mass="10306">MVKHDDIKTIKELLLTDKTRYHIPSYQRGYKWKKQQVEALLNDLYEFALQEKAKFYCLQPIMLKENKGKYNVIDGATKAYDFIPYL</sequence>
<name>A0A1Q2LFU1_9HELI</name>
<evidence type="ECO:0000313" key="3">
    <source>
        <dbReference type="Proteomes" id="UP000188298"/>
    </source>
</evidence>
<protein>
    <recommendedName>
        <fullName evidence="1">GmrSD restriction endonucleases N-terminal domain-containing protein</fullName>
    </recommendedName>
</protein>
<dbReference type="Pfam" id="PF03235">
    <property type="entry name" value="GmrSD_N"/>
    <property type="match status" value="1"/>
</dbReference>
<dbReference type="RefSeq" id="WP_077388361.1">
    <property type="nucleotide sequence ID" value="NZ_CP019645.1"/>
</dbReference>
<dbReference type="PANTHER" id="PTHR35149:SF2">
    <property type="entry name" value="DUF262 DOMAIN-CONTAINING PROTEIN"/>
    <property type="match status" value="1"/>
</dbReference>
<dbReference type="AlphaFoldDB" id="A0A1Q2LFU1"/>
<feature type="domain" description="GmrSD restriction endonucleases N-terminal" evidence="1">
    <location>
        <begin position="14"/>
        <end position="75"/>
    </location>
</feature>
<evidence type="ECO:0000313" key="2">
    <source>
        <dbReference type="EMBL" id="AQQ59296.1"/>
    </source>
</evidence>
<dbReference type="PANTHER" id="PTHR35149">
    <property type="entry name" value="SLL5132 PROTEIN"/>
    <property type="match status" value="1"/>
</dbReference>
<reference evidence="2 3" key="1">
    <citation type="submission" date="2017-02" db="EMBL/GenBank/DDBJ databases">
        <title>Whole genome sequencing of Helicobacter bilis strain AAQJH.</title>
        <authorList>
            <person name="Conlan S."/>
            <person name="Thomas P.J."/>
            <person name="Mullikin J."/>
            <person name="Palmore T.N."/>
            <person name="Frank K.M."/>
            <person name="Segre J.A."/>
        </authorList>
    </citation>
    <scope>NUCLEOTIDE SEQUENCE [LARGE SCALE GENOMIC DNA]</scope>
    <source>
        <strain evidence="2 3">AAQJH</strain>
    </source>
</reference>
<dbReference type="EMBL" id="CP019645">
    <property type="protein sequence ID" value="AQQ59296.1"/>
    <property type="molecule type" value="Genomic_DNA"/>
</dbReference>
<evidence type="ECO:0000259" key="1">
    <source>
        <dbReference type="Pfam" id="PF03235"/>
    </source>
</evidence>
<dbReference type="Proteomes" id="UP000188298">
    <property type="component" value="Chromosome"/>
</dbReference>